<dbReference type="GO" id="GO:0045892">
    <property type="term" value="P:negative regulation of DNA-templated transcription"/>
    <property type="evidence" value="ECO:0007669"/>
    <property type="project" value="TreeGrafter"/>
</dbReference>
<accession>A0A4Q7WMC0</accession>
<dbReference type="InterPro" id="IPR014757">
    <property type="entry name" value="Tscrpt_reg_IclR_C"/>
</dbReference>
<dbReference type="PANTHER" id="PTHR30136">
    <property type="entry name" value="HELIX-TURN-HELIX TRANSCRIPTIONAL REGULATOR, ICLR FAMILY"/>
    <property type="match status" value="1"/>
</dbReference>
<dbReference type="FunFam" id="1.10.10.10:FF:000056">
    <property type="entry name" value="IclR family transcriptional regulator"/>
    <property type="match status" value="1"/>
</dbReference>
<comment type="function">
    <text evidence="5">May be an activator protein for the gylABX operon.</text>
</comment>
<keyword evidence="1" id="KW-0319">Glycerol metabolism</keyword>
<dbReference type="InterPro" id="IPR050707">
    <property type="entry name" value="HTH_MetabolicPath_Reg"/>
</dbReference>
<evidence type="ECO:0000256" key="2">
    <source>
        <dbReference type="ARBA" id="ARBA00023015"/>
    </source>
</evidence>
<feature type="domain" description="IclR-ED" evidence="8">
    <location>
        <begin position="68"/>
        <end position="250"/>
    </location>
</feature>
<dbReference type="InterPro" id="IPR036390">
    <property type="entry name" value="WH_DNA-bd_sf"/>
</dbReference>
<gene>
    <name evidence="9" type="ORF">EV645_7132</name>
</gene>
<dbReference type="SMART" id="SM00346">
    <property type="entry name" value="HTH_ICLR"/>
    <property type="match status" value="1"/>
</dbReference>
<name>A0A4Q7WMC0_9ACTN</name>
<dbReference type="PROSITE" id="PS51077">
    <property type="entry name" value="HTH_ICLR"/>
    <property type="match status" value="1"/>
</dbReference>
<protein>
    <recommendedName>
        <fullName evidence="6">Glycerol operon regulatory protein</fullName>
    </recommendedName>
</protein>
<evidence type="ECO:0000313" key="9">
    <source>
        <dbReference type="EMBL" id="RZU10665.1"/>
    </source>
</evidence>
<keyword evidence="3" id="KW-0238">DNA-binding</keyword>
<dbReference type="SUPFAM" id="SSF55781">
    <property type="entry name" value="GAF domain-like"/>
    <property type="match status" value="1"/>
</dbReference>
<evidence type="ECO:0000256" key="1">
    <source>
        <dbReference type="ARBA" id="ARBA00022798"/>
    </source>
</evidence>
<dbReference type="Pfam" id="PF09339">
    <property type="entry name" value="HTH_IclR"/>
    <property type="match status" value="1"/>
</dbReference>
<reference evidence="9 10" key="1">
    <citation type="journal article" date="2015" name="Stand. Genomic Sci.">
        <title>Genomic Encyclopedia of Bacterial and Archaeal Type Strains, Phase III: the genomes of soil and plant-associated and newly described type strains.</title>
        <authorList>
            <person name="Whitman W.B."/>
            <person name="Woyke T."/>
            <person name="Klenk H.P."/>
            <person name="Zhou Y."/>
            <person name="Lilburn T.G."/>
            <person name="Beck B.J."/>
            <person name="De Vos P."/>
            <person name="Vandamme P."/>
            <person name="Eisen J.A."/>
            <person name="Garrity G."/>
            <person name="Hugenholtz P."/>
            <person name="Kyrpides N.C."/>
        </authorList>
    </citation>
    <scope>NUCLEOTIDE SEQUENCE [LARGE SCALE GENOMIC DNA]</scope>
    <source>
        <strain evidence="9 10">VKM Ac-2540</strain>
    </source>
</reference>
<keyword evidence="10" id="KW-1185">Reference proteome</keyword>
<evidence type="ECO:0000256" key="4">
    <source>
        <dbReference type="ARBA" id="ARBA00023163"/>
    </source>
</evidence>
<dbReference type="InterPro" id="IPR036388">
    <property type="entry name" value="WH-like_DNA-bd_sf"/>
</dbReference>
<dbReference type="OrthoDB" id="7274111at2"/>
<dbReference type="EMBL" id="SHKR01000016">
    <property type="protein sequence ID" value="RZU10665.1"/>
    <property type="molecule type" value="Genomic_DNA"/>
</dbReference>
<dbReference type="Gene3D" id="3.30.450.40">
    <property type="match status" value="1"/>
</dbReference>
<feature type="domain" description="HTH iclR-type" evidence="7">
    <location>
        <begin position="5"/>
        <end position="67"/>
    </location>
</feature>
<evidence type="ECO:0000256" key="3">
    <source>
        <dbReference type="ARBA" id="ARBA00023125"/>
    </source>
</evidence>
<dbReference type="GO" id="GO:0003700">
    <property type="term" value="F:DNA-binding transcription factor activity"/>
    <property type="evidence" value="ECO:0007669"/>
    <property type="project" value="TreeGrafter"/>
</dbReference>
<organism evidence="9 10">
    <name type="scientific">Kribbella rubisoli</name>
    <dbReference type="NCBI Taxonomy" id="3075929"/>
    <lineage>
        <taxon>Bacteria</taxon>
        <taxon>Bacillati</taxon>
        <taxon>Actinomycetota</taxon>
        <taxon>Actinomycetes</taxon>
        <taxon>Propionibacteriales</taxon>
        <taxon>Kribbellaceae</taxon>
        <taxon>Kribbella</taxon>
    </lineage>
</organism>
<dbReference type="GO" id="GO:0003677">
    <property type="term" value="F:DNA binding"/>
    <property type="evidence" value="ECO:0007669"/>
    <property type="project" value="UniProtKB-KW"/>
</dbReference>
<dbReference type="Pfam" id="PF01614">
    <property type="entry name" value="IclR_C"/>
    <property type="match status" value="1"/>
</dbReference>
<evidence type="ECO:0000313" key="10">
    <source>
        <dbReference type="Proteomes" id="UP000292027"/>
    </source>
</evidence>
<dbReference type="InterPro" id="IPR029016">
    <property type="entry name" value="GAF-like_dom_sf"/>
</dbReference>
<evidence type="ECO:0000259" key="8">
    <source>
        <dbReference type="PROSITE" id="PS51078"/>
    </source>
</evidence>
<evidence type="ECO:0000259" key="7">
    <source>
        <dbReference type="PROSITE" id="PS51077"/>
    </source>
</evidence>
<dbReference type="InterPro" id="IPR005471">
    <property type="entry name" value="Tscrpt_reg_IclR_N"/>
</dbReference>
<sequence length="252" mass="26815">MPGTVQSIERAAAVLRLLAAAPDGLGVADLGNALGLAKTTVHGILRTLHQVGFVEQDHSGAHYHLSDAFGRLGESYLDPNELRSRAINWADSLASRSGEVVRVGRLVEGKVVVVHHVFRPDDSDQDLDVGTTLPPHATALGKAVLAYDASGASRPHKLEAFTTRTITDPARLAEELAAVRARGWASEFEEHTVELASIAAPIRGLGGLVVGAVGLAGRVERICDSRLRHRADLVTMVRATAEAIARDLREDA</sequence>
<dbReference type="PANTHER" id="PTHR30136:SF24">
    <property type="entry name" value="HTH-TYPE TRANSCRIPTIONAL REPRESSOR ALLR"/>
    <property type="match status" value="1"/>
</dbReference>
<keyword evidence="2" id="KW-0805">Transcription regulation</keyword>
<comment type="caution">
    <text evidence="9">The sequence shown here is derived from an EMBL/GenBank/DDBJ whole genome shotgun (WGS) entry which is preliminary data.</text>
</comment>
<dbReference type="Proteomes" id="UP000292027">
    <property type="component" value="Unassembled WGS sequence"/>
</dbReference>
<proteinExistence type="predicted"/>
<dbReference type="RefSeq" id="WP_130448396.1">
    <property type="nucleotide sequence ID" value="NZ_SHKR01000016.1"/>
</dbReference>
<dbReference type="Gene3D" id="1.10.10.10">
    <property type="entry name" value="Winged helix-like DNA-binding domain superfamily/Winged helix DNA-binding domain"/>
    <property type="match status" value="1"/>
</dbReference>
<dbReference type="SUPFAM" id="SSF46785">
    <property type="entry name" value="Winged helix' DNA-binding domain"/>
    <property type="match status" value="1"/>
</dbReference>
<dbReference type="PROSITE" id="PS51078">
    <property type="entry name" value="ICLR_ED"/>
    <property type="match status" value="1"/>
</dbReference>
<keyword evidence="4" id="KW-0804">Transcription</keyword>
<dbReference type="AlphaFoldDB" id="A0A4Q7WMC0"/>
<evidence type="ECO:0000256" key="6">
    <source>
        <dbReference type="ARBA" id="ARBA00070406"/>
    </source>
</evidence>
<evidence type="ECO:0000256" key="5">
    <source>
        <dbReference type="ARBA" id="ARBA00058938"/>
    </source>
</evidence>
<dbReference type="GO" id="GO:0006071">
    <property type="term" value="P:glycerol metabolic process"/>
    <property type="evidence" value="ECO:0007669"/>
    <property type="project" value="UniProtKB-KW"/>
</dbReference>